<dbReference type="PROSITE" id="PS00874">
    <property type="entry name" value="T2SP_F"/>
    <property type="match status" value="1"/>
</dbReference>
<keyword evidence="7 9" id="KW-0472">Membrane</keyword>
<feature type="transmembrane region" description="Helical" evidence="9">
    <location>
        <begin position="379"/>
        <end position="406"/>
    </location>
</feature>
<feature type="domain" description="Type II secretion system protein GspF" evidence="10">
    <location>
        <begin position="74"/>
        <end position="196"/>
    </location>
</feature>
<keyword evidence="6 9" id="KW-1133">Transmembrane helix</keyword>
<evidence type="ECO:0000256" key="1">
    <source>
        <dbReference type="ARBA" id="ARBA00004651"/>
    </source>
</evidence>
<evidence type="ECO:0000256" key="5">
    <source>
        <dbReference type="ARBA" id="ARBA00022692"/>
    </source>
</evidence>
<dbReference type="Gene3D" id="1.20.81.30">
    <property type="entry name" value="Type II secretion system (T2SS), domain F"/>
    <property type="match status" value="2"/>
</dbReference>
<feature type="transmembrane region" description="Helical" evidence="9">
    <location>
        <begin position="222"/>
        <end position="241"/>
    </location>
</feature>
<sequence>MSTEAKTFEYAVRDKAGKLVKGRVEAPNQAAVANRLRDMGLAAVSISEVNSSGLNREINIGGERVSLKDLAVMSRQMATMIDSGLSLLRALSILAEQTESKVLARIIGQVRNDVEVGTALSVALAKHEHIFPPLMINMVKAGEVGGFLDKALVSVADNFEAEVKLRNKIKSAMTYPVVVFVVAILATIGMLLFIVPVFAGMFTTLGGELPLPTKILMYLSQGMKITIIPLVIALVAFSVWWGRNKNSRAVREKIDPIKLKLPVFGNLFRKIAVARFTRNFGTMIHSGVPLLQALEVVGETSGNMVIEWAAKDVQESVRRGESLAGPLAHHSVFPPMVVQMMAVGEDTGALDTMLGKVADFYDDEVESTTEQLTSLIEPIMIVVIGAIIGSMVIAMYMPIFGIFNLIE</sequence>
<dbReference type="InterPro" id="IPR042094">
    <property type="entry name" value="T2SS_GspF_sf"/>
</dbReference>
<proteinExistence type="inferred from homology"/>
<comment type="caution">
    <text evidence="11">The sequence shown here is derived from an EMBL/GenBank/DDBJ whole genome shotgun (WGS) entry which is preliminary data.</text>
</comment>
<protein>
    <submittedName>
        <fullName evidence="11">Type II secretion system F family protein</fullName>
    </submittedName>
</protein>
<evidence type="ECO:0000313" key="11">
    <source>
        <dbReference type="EMBL" id="MBT0995207.1"/>
    </source>
</evidence>
<evidence type="ECO:0000313" key="12">
    <source>
        <dbReference type="Proteomes" id="UP000722125"/>
    </source>
</evidence>
<dbReference type="EMBL" id="JAHBOH010000001">
    <property type="protein sequence ID" value="MBT0995207.1"/>
    <property type="molecule type" value="Genomic_DNA"/>
</dbReference>
<feature type="transmembrane region" description="Helical" evidence="9">
    <location>
        <begin position="174"/>
        <end position="202"/>
    </location>
</feature>
<dbReference type="Proteomes" id="UP000722125">
    <property type="component" value="Unassembled WGS sequence"/>
</dbReference>
<dbReference type="InterPro" id="IPR018076">
    <property type="entry name" value="T2SS_GspF_dom"/>
</dbReference>
<evidence type="ECO:0000256" key="9">
    <source>
        <dbReference type="SAM" id="Phobius"/>
    </source>
</evidence>
<evidence type="ECO:0000256" key="7">
    <source>
        <dbReference type="ARBA" id="ARBA00023136"/>
    </source>
</evidence>
<dbReference type="InterPro" id="IPR001992">
    <property type="entry name" value="T2SS_GspF/T4SS_PilC_CS"/>
</dbReference>
<evidence type="ECO:0000256" key="8">
    <source>
        <dbReference type="RuleBase" id="RU003923"/>
    </source>
</evidence>
<evidence type="ECO:0000259" key="10">
    <source>
        <dbReference type="Pfam" id="PF00482"/>
    </source>
</evidence>
<dbReference type="PRINTS" id="PR00812">
    <property type="entry name" value="BCTERIALGSPF"/>
</dbReference>
<organism evidence="11 12">
    <name type="scientific">Cellulomonas fulva</name>
    <dbReference type="NCBI Taxonomy" id="2835530"/>
    <lineage>
        <taxon>Bacteria</taxon>
        <taxon>Bacillati</taxon>
        <taxon>Actinomycetota</taxon>
        <taxon>Actinomycetes</taxon>
        <taxon>Micrococcales</taxon>
        <taxon>Cellulomonadaceae</taxon>
        <taxon>Cellulomonas</taxon>
    </lineage>
</organism>
<dbReference type="RefSeq" id="WP_214351287.1">
    <property type="nucleotide sequence ID" value="NZ_JAHBOH010000001.1"/>
</dbReference>
<keyword evidence="5 8" id="KW-0812">Transmembrane</keyword>
<keyword evidence="3 8" id="KW-0813">Transport</keyword>
<dbReference type="Pfam" id="PF00482">
    <property type="entry name" value="T2SSF"/>
    <property type="match status" value="2"/>
</dbReference>
<dbReference type="PANTHER" id="PTHR30012:SF0">
    <property type="entry name" value="TYPE II SECRETION SYSTEM PROTEIN F-RELATED"/>
    <property type="match status" value="1"/>
</dbReference>
<comment type="subcellular location">
    <subcellularLocation>
        <location evidence="1 8">Cell membrane</location>
        <topology evidence="1 8">Multi-pass membrane protein</topology>
    </subcellularLocation>
</comment>
<gene>
    <name evidence="11" type="ORF">KIN34_13030</name>
</gene>
<accession>A0ABS5U1C7</accession>
<name>A0ABS5U1C7_9CELL</name>
<dbReference type="InterPro" id="IPR003004">
    <property type="entry name" value="GspF/PilC"/>
</dbReference>
<feature type="domain" description="Type II secretion system protein GspF" evidence="10">
    <location>
        <begin position="276"/>
        <end position="398"/>
    </location>
</feature>
<evidence type="ECO:0000256" key="3">
    <source>
        <dbReference type="ARBA" id="ARBA00022448"/>
    </source>
</evidence>
<evidence type="ECO:0000256" key="2">
    <source>
        <dbReference type="ARBA" id="ARBA00005745"/>
    </source>
</evidence>
<dbReference type="PANTHER" id="PTHR30012">
    <property type="entry name" value="GENERAL SECRETION PATHWAY PROTEIN"/>
    <property type="match status" value="1"/>
</dbReference>
<reference evidence="11 12" key="1">
    <citation type="submission" date="2021-05" db="EMBL/GenBank/DDBJ databases">
        <title>Description of Cellulomonas sp. DKR-3 sp. nov.</title>
        <authorList>
            <person name="Dahal R.H."/>
            <person name="Chaudhary D.K."/>
        </authorList>
    </citation>
    <scope>NUCLEOTIDE SEQUENCE [LARGE SCALE GENOMIC DNA]</scope>
    <source>
        <strain evidence="11 12">DKR-3</strain>
    </source>
</reference>
<evidence type="ECO:0000256" key="6">
    <source>
        <dbReference type="ARBA" id="ARBA00022989"/>
    </source>
</evidence>
<comment type="similarity">
    <text evidence="2 8">Belongs to the GSP F family.</text>
</comment>
<keyword evidence="12" id="KW-1185">Reference proteome</keyword>
<evidence type="ECO:0000256" key="4">
    <source>
        <dbReference type="ARBA" id="ARBA00022475"/>
    </source>
</evidence>
<keyword evidence="4" id="KW-1003">Cell membrane</keyword>